<dbReference type="Proteomes" id="UP000706039">
    <property type="component" value="Unassembled WGS sequence"/>
</dbReference>
<protein>
    <submittedName>
        <fullName evidence="1">Uncharacterized protein</fullName>
    </submittedName>
</protein>
<dbReference type="EMBL" id="JAINVV010000002">
    <property type="protein sequence ID" value="MBY8821310.1"/>
    <property type="molecule type" value="Genomic_DNA"/>
</dbReference>
<dbReference type="RefSeq" id="WP_222988429.1">
    <property type="nucleotide sequence ID" value="NZ_JAINVV010000002.1"/>
</dbReference>
<keyword evidence="2" id="KW-1185">Reference proteome</keyword>
<evidence type="ECO:0000313" key="1">
    <source>
        <dbReference type="EMBL" id="MBY8821310.1"/>
    </source>
</evidence>
<reference evidence="1 2" key="1">
    <citation type="submission" date="2021-08" db="EMBL/GenBank/DDBJ databases">
        <authorList>
            <person name="Tuo L."/>
        </authorList>
    </citation>
    <scope>NUCLEOTIDE SEQUENCE [LARGE SCALE GENOMIC DNA]</scope>
    <source>
        <strain evidence="1 2">JCM 31229</strain>
    </source>
</reference>
<gene>
    <name evidence="1" type="ORF">K7G82_03345</name>
</gene>
<accession>A0ABS7PKN7</accession>
<evidence type="ECO:0000313" key="2">
    <source>
        <dbReference type="Proteomes" id="UP000706039"/>
    </source>
</evidence>
<proteinExistence type="predicted"/>
<organism evidence="1 2">
    <name type="scientific">Sphingomonas colocasiae</name>
    <dbReference type="NCBI Taxonomy" id="1848973"/>
    <lineage>
        <taxon>Bacteria</taxon>
        <taxon>Pseudomonadati</taxon>
        <taxon>Pseudomonadota</taxon>
        <taxon>Alphaproteobacteria</taxon>
        <taxon>Sphingomonadales</taxon>
        <taxon>Sphingomonadaceae</taxon>
        <taxon>Sphingomonas</taxon>
    </lineage>
</organism>
<sequence length="148" mass="16277">MYDFVDRRVTSLDRGGRFLIWSMRSWLASYGEGRCPAAALGPAFVKWGMIEALPHFAMAMTLLARHAHHPISFAPLPCGRVREDEALMLGLFRAMRDDTPDRVTETLGLIVDEDSVAPLLTALTALAMRLADAGLIPETPHSTASEAR</sequence>
<comment type="caution">
    <text evidence="1">The sequence shown here is derived from an EMBL/GenBank/DDBJ whole genome shotgun (WGS) entry which is preliminary data.</text>
</comment>
<name>A0ABS7PKN7_9SPHN</name>